<protein>
    <recommendedName>
        <fullName evidence="3">TLDc domain-containing protein</fullName>
    </recommendedName>
</protein>
<dbReference type="RefSeq" id="XP_004183412.1">
    <property type="nucleotide sequence ID" value="XM_004183364.1"/>
</dbReference>
<feature type="non-terminal residue" evidence="1">
    <location>
        <position position="1"/>
    </location>
</feature>
<gene>
    <name evidence="1" type="ORF">EIN_212160</name>
</gene>
<dbReference type="Proteomes" id="UP000014680">
    <property type="component" value="Unassembled WGS sequence"/>
</dbReference>
<proteinExistence type="predicted"/>
<keyword evidence="2" id="KW-1185">Reference proteome</keyword>
<dbReference type="AlphaFoldDB" id="A0A0A1TX71"/>
<name>A0A0A1TX71_ENTIV</name>
<dbReference type="EMBL" id="KB207169">
    <property type="protein sequence ID" value="ELP84066.1"/>
    <property type="molecule type" value="Genomic_DNA"/>
</dbReference>
<dbReference type="KEGG" id="eiv:EIN_212160"/>
<accession>A0A0A1TX71</accession>
<sequence length="82" mass="9523">DGEKPKKYTKKDKLYSFKIYSNENSEWVCGTHCGFYIGSVRNSFISNKMDMFYDNVENVDEIVGTHFPSTFSVEHIVALQWA</sequence>
<reference evidence="1 2" key="1">
    <citation type="submission" date="2012-10" db="EMBL/GenBank/DDBJ databases">
        <authorList>
            <person name="Zafar N."/>
            <person name="Inman J."/>
            <person name="Hall N."/>
            <person name="Lorenzi H."/>
            <person name="Caler E."/>
        </authorList>
    </citation>
    <scope>NUCLEOTIDE SEQUENCE [LARGE SCALE GENOMIC DNA]</scope>
    <source>
        <strain evidence="1 2">IP1</strain>
    </source>
</reference>
<dbReference type="VEuPathDB" id="AmoebaDB:EIN_212160"/>
<evidence type="ECO:0000313" key="2">
    <source>
        <dbReference type="Proteomes" id="UP000014680"/>
    </source>
</evidence>
<dbReference type="GeneID" id="14883050"/>
<organism evidence="1 2">
    <name type="scientific">Entamoeba invadens IP1</name>
    <dbReference type="NCBI Taxonomy" id="370355"/>
    <lineage>
        <taxon>Eukaryota</taxon>
        <taxon>Amoebozoa</taxon>
        <taxon>Evosea</taxon>
        <taxon>Archamoebae</taxon>
        <taxon>Mastigamoebida</taxon>
        <taxon>Entamoebidae</taxon>
        <taxon>Entamoeba</taxon>
    </lineage>
</organism>
<evidence type="ECO:0008006" key="3">
    <source>
        <dbReference type="Google" id="ProtNLM"/>
    </source>
</evidence>
<evidence type="ECO:0000313" key="1">
    <source>
        <dbReference type="EMBL" id="ELP84066.1"/>
    </source>
</evidence>